<dbReference type="InterPro" id="IPR006073">
    <property type="entry name" value="GTP-bd"/>
</dbReference>
<dbReference type="SUPFAM" id="SSF52540">
    <property type="entry name" value="P-loop containing nucleoside triphosphate hydrolases"/>
    <property type="match status" value="1"/>
</dbReference>
<accession>A0A918KT14</accession>
<organism evidence="2 3">
    <name type="scientific">Saccharospirillum salsuginis</name>
    <dbReference type="NCBI Taxonomy" id="418750"/>
    <lineage>
        <taxon>Bacteria</taxon>
        <taxon>Pseudomonadati</taxon>
        <taxon>Pseudomonadota</taxon>
        <taxon>Gammaproteobacteria</taxon>
        <taxon>Oceanospirillales</taxon>
        <taxon>Saccharospirillaceae</taxon>
        <taxon>Saccharospirillum</taxon>
    </lineage>
</organism>
<dbReference type="AlphaFoldDB" id="A0A918KT14"/>
<protein>
    <submittedName>
        <fullName evidence="2">Kinase</fullName>
    </submittedName>
</protein>
<keyword evidence="3" id="KW-1185">Reference proteome</keyword>
<dbReference type="Pfam" id="PF01926">
    <property type="entry name" value="MMR_HSR1"/>
    <property type="match status" value="1"/>
</dbReference>
<feature type="domain" description="G" evidence="1">
    <location>
        <begin position="43"/>
        <end position="150"/>
    </location>
</feature>
<dbReference type="RefSeq" id="WP_189613605.1">
    <property type="nucleotide sequence ID" value="NZ_BMXR01000020.1"/>
</dbReference>
<dbReference type="GO" id="GO:0005525">
    <property type="term" value="F:GTP binding"/>
    <property type="evidence" value="ECO:0007669"/>
    <property type="project" value="InterPro"/>
</dbReference>
<evidence type="ECO:0000259" key="1">
    <source>
        <dbReference type="Pfam" id="PF01926"/>
    </source>
</evidence>
<evidence type="ECO:0000313" key="2">
    <source>
        <dbReference type="EMBL" id="GGX75041.1"/>
    </source>
</evidence>
<reference evidence="2" key="2">
    <citation type="submission" date="2020-09" db="EMBL/GenBank/DDBJ databases">
        <authorList>
            <person name="Sun Q."/>
            <person name="Kim S."/>
        </authorList>
    </citation>
    <scope>NUCLEOTIDE SEQUENCE</scope>
    <source>
        <strain evidence="2">KCTC 22169</strain>
    </source>
</reference>
<dbReference type="InterPro" id="IPR027417">
    <property type="entry name" value="P-loop_NTPase"/>
</dbReference>
<keyword evidence="2" id="KW-0808">Transferase</keyword>
<keyword evidence="2" id="KW-0418">Kinase</keyword>
<reference evidence="2" key="1">
    <citation type="journal article" date="2014" name="Int. J. Syst. Evol. Microbiol.">
        <title>Complete genome sequence of Corynebacterium casei LMG S-19264T (=DSM 44701T), isolated from a smear-ripened cheese.</title>
        <authorList>
            <consortium name="US DOE Joint Genome Institute (JGI-PGF)"/>
            <person name="Walter F."/>
            <person name="Albersmeier A."/>
            <person name="Kalinowski J."/>
            <person name="Ruckert C."/>
        </authorList>
    </citation>
    <scope>NUCLEOTIDE SEQUENCE</scope>
    <source>
        <strain evidence="2">KCTC 22169</strain>
    </source>
</reference>
<evidence type="ECO:0000313" key="3">
    <source>
        <dbReference type="Proteomes" id="UP000626148"/>
    </source>
</evidence>
<comment type="caution">
    <text evidence="2">The sequence shown here is derived from an EMBL/GenBank/DDBJ whole genome shotgun (WGS) entry which is preliminary data.</text>
</comment>
<dbReference type="EMBL" id="BMXR01000020">
    <property type="protein sequence ID" value="GGX75041.1"/>
    <property type="molecule type" value="Genomic_DNA"/>
</dbReference>
<sequence>MAFNFLNRNWKRIIKEVLQPQPDAAIPEDLAEQTLDRAPTLWLLGKVQSGKTSIIHAITRHPEAEIGAGFKPCTRHARAFEFPPELPLVRFLDTRGLGELNYSPEAELENLAQQADAVLVVARALDPQQEEVFGHLRRLRKHNPQWPVILVQTRLHDAYPDDRDHPDYDALMSDPDLHDLQRALKAQADELGDLPGDGPVHTVAVDLTRPEDGFSDPDYGLEALLDALDQVLDDAQRQQLRSLTLTGGSERLRQLHPHLVGYAMAAGLTDMIPVAGFVTVPTLQGKMLHSIGHYYGRHWDRTSLTEFATSLGSGTLLGIGASFGARQLGKLVPVYGQSVGAVAAGTASATVTYALGRAACYYLEQAELGETDPAGVADAYRGSLKEAWQLFHNRLGKASRDQEPKE</sequence>
<dbReference type="GO" id="GO:0016301">
    <property type="term" value="F:kinase activity"/>
    <property type="evidence" value="ECO:0007669"/>
    <property type="project" value="UniProtKB-KW"/>
</dbReference>
<gene>
    <name evidence="2" type="ORF">GCM10007392_47800</name>
</gene>
<dbReference type="Proteomes" id="UP000626148">
    <property type="component" value="Unassembled WGS sequence"/>
</dbReference>
<proteinExistence type="predicted"/>
<name>A0A918KT14_9GAMM</name>
<dbReference type="CDD" id="cd00882">
    <property type="entry name" value="Ras_like_GTPase"/>
    <property type="match status" value="1"/>
</dbReference>
<dbReference type="Gene3D" id="3.40.50.300">
    <property type="entry name" value="P-loop containing nucleotide triphosphate hydrolases"/>
    <property type="match status" value="1"/>
</dbReference>